<proteinExistence type="predicted"/>
<dbReference type="AlphaFoldDB" id="A0A378AYA6"/>
<evidence type="ECO:0000313" key="1">
    <source>
        <dbReference type="EMBL" id="STV24634.1"/>
    </source>
</evidence>
<sequence length="51" mass="5372">MITGVHQTTLAIDMQMIQSMGGTPVGRLIALSNIAPGVGGGRHHHRQPQAE</sequence>
<reference evidence="1 2" key="1">
    <citation type="submission" date="2018-06" db="EMBL/GenBank/DDBJ databases">
        <authorList>
            <consortium name="Pathogen Informatics"/>
            <person name="Doyle S."/>
        </authorList>
    </citation>
    <scope>NUCLEOTIDE SEQUENCE [LARGE SCALE GENOMIC DNA]</scope>
    <source>
        <strain evidence="1 2">NCTC10313</strain>
    </source>
</reference>
<dbReference type="EMBL" id="UGLW01000003">
    <property type="protein sequence ID" value="STV24634.1"/>
    <property type="molecule type" value="Genomic_DNA"/>
</dbReference>
<name>A0A378AYA6_KLEPO</name>
<protein>
    <submittedName>
        <fullName evidence="1">PTS system protein</fullName>
    </submittedName>
</protein>
<evidence type="ECO:0000313" key="2">
    <source>
        <dbReference type="Proteomes" id="UP000254487"/>
    </source>
</evidence>
<organism evidence="1 2">
    <name type="scientific">Klebsiella pneumoniae subsp. ozaenae</name>
    <dbReference type="NCBI Taxonomy" id="574"/>
    <lineage>
        <taxon>Bacteria</taxon>
        <taxon>Pseudomonadati</taxon>
        <taxon>Pseudomonadota</taxon>
        <taxon>Gammaproteobacteria</taxon>
        <taxon>Enterobacterales</taxon>
        <taxon>Enterobacteriaceae</taxon>
        <taxon>Klebsiella/Raoultella group</taxon>
        <taxon>Klebsiella</taxon>
        <taxon>Klebsiella pneumoniae complex</taxon>
    </lineage>
</organism>
<accession>A0A378AYA6</accession>
<gene>
    <name evidence="1" type="primary">treB_3</name>
    <name evidence="1" type="ORF">NCTC10313_06339</name>
</gene>
<dbReference type="Proteomes" id="UP000254487">
    <property type="component" value="Unassembled WGS sequence"/>
</dbReference>